<protein>
    <submittedName>
        <fullName evidence="3">Uncharacterized protein</fullName>
    </submittedName>
</protein>
<dbReference type="Proteomes" id="UP000681340">
    <property type="component" value="Unassembled WGS sequence"/>
</dbReference>
<keyword evidence="2" id="KW-1133">Transmembrane helix</keyword>
<keyword evidence="2" id="KW-0472">Membrane</keyword>
<evidence type="ECO:0000256" key="1">
    <source>
        <dbReference type="SAM" id="MobiDB-lite"/>
    </source>
</evidence>
<keyword evidence="2" id="KW-0812">Transmembrane</keyword>
<name>A0A919S512_9ACTN</name>
<evidence type="ECO:0000313" key="3">
    <source>
        <dbReference type="EMBL" id="GIM64792.1"/>
    </source>
</evidence>
<gene>
    <name evidence="3" type="ORF">Aau02nite_12710</name>
</gene>
<reference evidence="3" key="1">
    <citation type="submission" date="2021-03" db="EMBL/GenBank/DDBJ databases">
        <title>Whole genome shotgun sequence of Actinoplanes auranticolor NBRC 12245.</title>
        <authorList>
            <person name="Komaki H."/>
            <person name="Tamura T."/>
        </authorList>
    </citation>
    <scope>NUCLEOTIDE SEQUENCE</scope>
    <source>
        <strain evidence="3">NBRC 12245</strain>
    </source>
</reference>
<sequence>MEPIQVAGLIAAHVAVIGLAVVALRGRGRRNRDDSPPGEGPRTGNQPD</sequence>
<accession>A0A919S512</accession>
<dbReference type="RefSeq" id="WP_212987353.1">
    <property type="nucleotide sequence ID" value="NZ_BAABEA010000003.1"/>
</dbReference>
<dbReference type="AlphaFoldDB" id="A0A919S512"/>
<evidence type="ECO:0000256" key="2">
    <source>
        <dbReference type="SAM" id="Phobius"/>
    </source>
</evidence>
<keyword evidence="4" id="KW-1185">Reference proteome</keyword>
<proteinExistence type="predicted"/>
<feature type="transmembrane region" description="Helical" evidence="2">
    <location>
        <begin position="6"/>
        <end position="24"/>
    </location>
</feature>
<evidence type="ECO:0000313" key="4">
    <source>
        <dbReference type="Proteomes" id="UP000681340"/>
    </source>
</evidence>
<organism evidence="3 4">
    <name type="scientific">Actinoplanes auranticolor</name>
    <dbReference type="NCBI Taxonomy" id="47988"/>
    <lineage>
        <taxon>Bacteria</taxon>
        <taxon>Bacillati</taxon>
        <taxon>Actinomycetota</taxon>
        <taxon>Actinomycetes</taxon>
        <taxon>Micromonosporales</taxon>
        <taxon>Micromonosporaceae</taxon>
        <taxon>Actinoplanes</taxon>
    </lineage>
</organism>
<feature type="region of interest" description="Disordered" evidence="1">
    <location>
        <begin position="25"/>
        <end position="48"/>
    </location>
</feature>
<dbReference type="EMBL" id="BOQL01000014">
    <property type="protein sequence ID" value="GIM64792.1"/>
    <property type="molecule type" value="Genomic_DNA"/>
</dbReference>
<comment type="caution">
    <text evidence="3">The sequence shown here is derived from an EMBL/GenBank/DDBJ whole genome shotgun (WGS) entry which is preliminary data.</text>
</comment>